<dbReference type="InterPro" id="IPR049326">
    <property type="entry name" value="Rhodopsin_dom_fungi"/>
</dbReference>
<evidence type="ECO:0000256" key="7">
    <source>
        <dbReference type="SAM" id="Phobius"/>
    </source>
</evidence>
<feature type="domain" description="Rhodopsin" evidence="8">
    <location>
        <begin position="36"/>
        <end position="267"/>
    </location>
</feature>
<feature type="region of interest" description="Disordered" evidence="6">
    <location>
        <begin position="331"/>
        <end position="362"/>
    </location>
</feature>
<feature type="transmembrane region" description="Helical" evidence="7">
    <location>
        <begin position="96"/>
        <end position="119"/>
    </location>
</feature>
<feature type="transmembrane region" description="Helical" evidence="7">
    <location>
        <begin position="173"/>
        <end position="198"/>
    </location>
</feature>
<evidence type="ECO:0000256" key="1">
    <source>
        <dbReference type="ARBA" id="ARBA00004141"/>
    </source>
</evidence>
<dbReference type="OrthoDB" id="3903189at2759"/>
<evidence type="ECO:0000313" key="9">
    <source>
        <dbReference type="EMBL" id="KIX05163.1"/>
    </source>
</evidence>
<dbReference type="EMBL" id="KN847478">
    <property type="protein sequence ID" value="KIX05163.1"/>
    <property type="molecule type" value="Genomic_DNA"/>
</dbReference>
<feature type="compositionally biased region" description="Polar residues" evidence="6">
    <location>
        <begin position="284"/>
        <end position="298"/>
    </location>
</feature>
<organism evidence="9 10">
    <name type="scientific">Rhinocladiella mackenziei CBS 650.93</name>
    <dbReference type="NCBI Taxonomy" id="1442369"/>
    <lineage>
        <taxon>Eukaryota</taxon>
        <taxon>Fungi</taxon>
        <taxon>Dikarya</taxon>
        <taxon>Ascomycota</taxon>
        <taxon>Pezizomycotina</taxon>
        <taxon>Eurotiomycetes</taxon>
        <taxon>Chaetothyriomycetidae</taxon>
        <taxon>Chaetothyriales</taxon>
        <taxon>Herpotrichiellaceae</taxon>
        <taxon>Rhinocladiella</taxon>
    </lineage>
</organism>
<dbReference type="VEuPathDB" id="FungiDB:Z518_06035"/>
<evidence type="ECO:0000256" key="4">
    <source>
        <dbReference type="ARBA" id="ARBA00023136"/>
    </source>
</evidence>
<dbReference type="RefSeq" id="XP_013272299.1">
    <property type="nucleotide sequence ID" value="XM_013416845.1"/>
</dbReference>
<dbReference type="Proteomes" id="UP000053617">
    <property type="component" value="Unassembled WGS sequence"/>
</dbReference>
<feature type="transmembrane region" description="Helical" evidence="7">
    <location>
        <begin position="43"/>
        <end position="66"/>
    </location>
</feature>
<comment type="subcellular location">
    <subcellularLocation>
        <location evidence="1">Membrane</location>
        <topology evidence="1">Multi-pass membrane protein</topology>
    </subcellularLocation>
</comment>
<name>A0A0D2H426_9EURO</name>
<reference evidence="9 10" key="1">
    <citation type="submission" date="2015-01" db="EMBL/GenBank/DDBJ databases">
        <title>The Genome Sequence of Rhinocladiella mackenzie CBS 650.93.</title>
        <authorList>
            <consortium name="The Broad Institute Genomics Platform"/>
            <person name="Cuomo C."/>
            <person name="de Hoog S."/>
            <person name="Gorbushina A."/>
            <person name="Stielow B."/>
            <person name="Teixiera M."/>
            <person name="Abouelleil A."/>
            <person name="Chapman S.B."/>
            <person name="Priest M."/>
            <person name="Young S.K."/>
            <person name="Wortman J."/>
            <person name="Nusbaum C."/>
            <person name="Birren B."/>
        </authorList>
    </citation>
    <scope>NUCLEOTIDE SEQUENCE [LARGE SCALE GENOMIC DNA]</scope>
    <source>
        <strain evidence="9 10">CBS 650.93</strain>
    </source>
</reference>
<keyword evidence="10" id="KW-1185">Reference proteome</keyword>
<sequence>MATQSPNPGFVPESWSLYGVGALFILLRLIGKLRRVGIKRLELDDAFIFFGLLWYTILCVSFNQIATGVGSNLMTPEEEAALTPTLKASRVTGSKWVFVSEHAMLLTIWSMKAAMLVLYARVTEGLRQRKILNGVIVWVCCAFLGDEVALFTICRPLSQYWAVPPTNSQCSSYQYYQIVNAVFNISTDILILAVGIPPVLVARLSIQQKLILGVIFGMGTFVIVAAILRAIYCLVPSLISYVYMNWYFREASVAVYVTTLPGIWVFLREMFPILQKLTSRHGTKPTNSRTDPDQQQSWRVPAKNRNRFNSKELDFDLDTYPISKSIVTATEHDMTDRGAGPGDHAAGDASSTSSARYDPSANEIRRDVTFTVERLPIERP</sequence>
<evidence type="ECO:0000259" key="8">
    <source>
        <dbReference type="Pfam" id="PF20684"/>
    </source>
</evidence>
<proteinExistence type="inferred from homology"/>
<gene>
    <name evidence="9" type="ORF">Z518_06035</name>
</gene>
<evidence type="ECO:0000256" key="2">
    <source>
        <dbReference type="ARBA" id="ARBA00022692"/>
    </source>
</evidence>
<comment type="similarity">
    <text evidence="5">Belongs to the SAT4 family.</text>
</comment>
<dbReference type="PANTHER" id="PTHR33048:SF149">
    <property type="entry name" value="UBID FAMILY DECARBOXYLASE"/>
    <property type="match status" value="1"/>
</dbReference>
<dbReference type="InterPro" id="IPR052337">
    <property type="entry name" value="SAT4-like"/>
</dbReference>
<dbReference type="Pfam" id="PF20684">
    <property type="entry name" value="Fung_rhodopsin"/>
    <property type="match status" value="1"/>
</dbReference>
<keyword evidence="4 7" id="KW-0472">Membrane</keyword>
<feature type="region of interest" description="Disordered" evidence="6">
    <location>
        <begin position="280"/>
        <end position="303"/>
    </location>
</feature>
<dbReference type="STRING" id="1442369.A0A0D2H426"/>
<feature type="transmembrane region" description="Helical" evidence="7">
    <location>
        <begin position="210"/>
        <end position="231"/>
    </location>
</feature>
<keyword evidence="2 7" id="KW-0812">Transmembrane</keyword>
<dbReference type="HOGENOM" id="CLU_019101_2_3_1"/>
<accession>A0A0D2H426</accession>
<dbReference type="GeneID" id="25294106"/>
<evidence type="ECO:0000256" key="6">
    <source>
        <dbReference type="SAM" id="MobiDB-lite"/>
    </source>
</evidence>
<evidence type="ECO:0000256" key="3">
    <source>
        <dbReference type="ARBA" id="ARBA00022989"/>
    </source>
</evidence>
<dbReference type="GO" id="GO:0016020">
    <property type="term" value="C:membrane"/>
    <property type="evidence" value="ECO:0007669"/>
    <property type="project" value="UniProtKB-SubCell"/>
</dbReference>
<evidence type="ECO:0000256" key="5">
    <source>
        <dbReference type="ARBA" id="ARBA00038359"/>
    </source>
</evidence>
<dbReference type="AlphaFoldDB" id="A0A0D2H426"/>
<evidence type="ECO:0000313" key="10">
    <source>
        <dbReference type="Proteomes" id="UP000053617"/>
    </source>
</evidence>
<feature type="transmembrane region" description="Helical" evidence="7">
    <location>
        <begin position="15"/>
        <end position="31"/>
    </location>
</feature>
<protein>
    <recommendedName>
        <fullName evidence="8">Rhodopsin domain-containing protein</fullName>
    </recommendedName>
</protein>
<dbReference type="PANTHER" id="PTHR33048">
    <property type="entry name" value="PTH11-LIKE INTEGRAL MEMBRANE PROTEIN (AFU_ORTHOLOGUE AFUA_5G11245)"/>
    <property type="match status" value="1"/>
</dbReference>
<keyword evidence="3 7" id="KW-1133">Transmembrane helix</keyword>
<feature type="transmembrane region" description="Helical" evidence="7">
    <location>
        <begin position="251"/>
        <end position="267"/>
    </location>
</feature>
<feature type="transmembrane region" description="Helical" evidence="7">
    <location>
        <begin position="131"/>
        <end position="153"/>
    </location>
</feature>